<comment type="caution">
    <text evidence="2">The sequence shown here is derived from an EMBL/GenBank/DDBJ whole genome shotgun (WGS) entry which is preliminary data.</text>
</comment>
<dbReference type="AlphaFoldDB" id="A0A1Y2I0W7"/>
<evidence type="ECO:0000313" key="2">
    <source>
        <dbReference type="EMBL" id="ORZ40508.1"/>
    </source>
</evidence>
<protein>
    <submittedName>
        <fullName evidence="2">Uncharacterized protein</fullName>
    </submittedName>
</protein>
<accession>A0A1Y2I0W7</accession>
<feature type="region of interest" description="Disordered" evidence="1">
    <location>
        <begin position="316"/>
        <end position="351"/>
    </location>
</feature>
<reference evidence="2 3" key="1">
    <citation type="submission" date="2016-07" db="EMBL/GenBank/DDBJ databases">
        <title>Pervasive Adenine N6-methylation of Active Genes in Fungi.</title>
        <authorList>
            <consortium name="DOE Joint Genome Institute"/>
            <person name="Mondo S.J."/>
            <person name="Dannebaum R.O."/>
            <person name="Kuo R.C."/>
            <person name="Labutti K."/>
            <person name="Haridas S."/>
            <person name="Kuo A."/>
            <person name="Salamov A."/>
            <person name="Ahrendt S.R."/>
            <person name="Lipzen A."/>
            <person name="Sullivan W."/>
            <person name="Andreopoulos W.B."/>
            <person name="Clum A."/>
            <person name="Lindquist E."/>
            <person name="Daum C."/>
            <person name="Ramamoorthy G.K."/>
            <person name="Gryganskyi A."/>
            <person name="Culley D."/>
            <person name="Magnuson J.K."/>
            <person name="James T.Y."/>
            <person name="O'Malley M.A."/>
            <person name="Stajich J.E."/>
            <person name="Spatafora J.W."/>
            <person name="Visel A."/>
            <person name="Grigoriev I.V."/>
        </authorList>
    </citation>
    <scope>NUCLEOTIDE SEQUENCE [LARGE SCALE GENOMIC DNA]</scope>
    <source>
        <strain evidence="2 3">PL171</strain>
    </source>
</reference>
<feature type="compositionally biased region" description="Gly residues" evidence="1">
    <location>
        <begin position="586"/>
        <end position="595"/>
    </location>
</feature>
<feature type="compositionally biased region" description="Low complexity" evidence="1">
    <location>
        <begin position="631"/>
        <end position="657"/>
    </location>
</feature>
<sequence length="694" mass="72642">MESSQESLFYIDPFEIEFEDWPQLGVATTPVTPSGRHLQNHYDSNHDPQLFNRPDSPQPDHIFATSSSSPQRSSTSGSAKSTYSLRFAANKEQTGGIVCLPPILHVPFSDVSKPAHLTFRIANHGTQPCRFRVFLASGAPTFTLELDKLAVLYPGKEQAVHLYARPTSGWVDHVDELCIQTNIGKEIRVPVVLSPAPCPPDAPVPLRVVQGDDVQVAQVITITNPTPRTFHLSAHLAAGIKSLFSLDRDNVKVEGNDSAFLTVTCNVTSVKSSDFPPPKSNKPNVFTDTLTLTLYAAGPTFHVPLILHLLPRTGPVKPSRLPTKQHKSRQHAVDPTGSQPSTSAAPSPSIPFSQLWRQHDAAFRAHCRHFTPWTTYTGIPPMTTLALAHVPAPPPSSSPTEFPLPPPPAAALSPSVVDRMDALMKSLSTTTHPTPTAQSATTAHVFRMHCRTRLSRAIHLVVLRCRMNKRLAAIRDWAAAGHVGATARIGGGSVLGLAHGSRDMLHVPPALGFRDADESAVPQPLRPKSGTGAASGAMAGAQDGNGFNESLLVLLSEMDLAPEKTRLIDPLPVVPEASALDEHGDGLGAVAGDAGGADRPGTGGGDDGAKNRRTSVASAGSKRGSAGGARPGTATGKGADKAGGAAAAGSSKPGSSKVRGTDGSGGGSRPNSRQGAGGQKQAGSAKGAGQKGGV</sequence>
<feature type="region of interest" description="Disordered" evidence="1">
    <location>
        <begin position="26"/>
        <end position="79"/>
    </location>
</feature>
<keyword evidence="3" id="KW-1185">Reference proteome</keyword>
<name>A0A1Y2I0W7_9FUNG</name>
<dbReference type="EMBL" id="MCFL01000003">
    <property type="protein sequence ID" value="ORZ40508.1"/>
    <property type="molecule type" value="Genomic_DNA"/>
</dbReference>
<feature type="compositionally biased region" description="Low complexity" evidence="1">
    <location>
        <begin position="66"/>
        <end position="79"/>
    </location>
</feature>
<feature type="compositionally biased region" description="Low complexity" evidence="1">
    <location>
        <begin position="530"/>
        <end position="541"/>
    </location>
</feature>
<proteinExistence type="predicted"/>
<feature type="region of interest" description="Disordered" evidence="1">
    <location>
        <begin position="582"/>
        <end position="694"/>
    </location>
</feature>
<gene>
    <name evidence="2" type="ORF">BCR44DRAFT_1175709</name>
</gene>
<evidence type="ECO:0000313" key="3">
    <source>
        <dbReference type="Proteomes" id="UP000193411"/>
    </source>
</evidence>
<feature type="compositionally biased region" description="Low complexity" evidence="1">
    <location>
        <begin position="335"/>
        <end position="351"/>
    </location>
</feature>
<dbReference type="Proteomes" id="UP000193411">
    <property type="component" value="Unassembled WGS sequence"/>
</dbReference>
<organism evidence="2 3">
    <name type="scientific">Catenaria anguillulae PL171</name>
    <dbReference type="NCBI Taxonomy" id="765915"/>
    <lineage>
        <taxon>Eukaryota</taxon>
        <taxon>Fungi</taxon>
        <taxon>Fungi incertae sedis</taxon>
        <taxon>Blastocladiomycota</taxon>
        <taxon>Blastocladiomycetes</taxon>
        <taxon>Blastocladiales</taxon>
        <taxon>Catenariaceae</taxon>
        <taxon>Catenaria</taxon>
    </lineage>
</organism>
<feature type="region of interest" description="Disordered" evidence="1">
    <location>
        <begin position="517"/>
        <end position="541"/>
    </location>
</feature>
<evidence type="ECO:0000256" key="1">
    <source>
        <dbReference type="SAM" id="MobiDB-lite"/>
    </source>
</evidence>
<feature type="compositionally biased region" description="Low complexity" evidence="1">
    <location>
        <begin position="615"/>
        <end position="624"/>
    </location>
</feature>